<evidence type="ECO:0000256" key="1">
    <source>
        <dbReference type="ARBA" id="ARBA00007831"/>
    </source>
</evidence>
<dbReference type="GO" id="GO:0050819">
    <property type="term" value="P:negative regulation of coagulation"/>
    <property type="evidence" value="ECO:0007669"/>
    <property type="project" value="InterPro"/>
</dbReference>
<evidence type="ECO:0000256" key="5">
    <source>
        <dbReference type="ARBA" id="ARBA00023302"/>
    </source>
</evidence>
<keyword evidence="3 6" id="KW-0106">Calcium</keyword>
<gene>
    <name evidence="7" type="primary">ANXA1</name>
    <name evidence="7" type="ORF">AMEX_G25043</name>
</gene>
<keyword evidence="4 6" id="KW-0041">Annexin</keyword>
<dbReference type="PANTHER" id="PTHR10502">
    <property type="entry name" value="ANNEXIN"/>
    <property type="match status" value="1"/>
</dbReference>
<comment type="caution">
    <text evidence="7">The sequence shown here is derived from an EMBL/GenBank/DDBJ whole genome shotgun (WGS) entry which is preliminary data.</text>
</comment>
<dbReference type="GO" id="GO:0006909">
    <property type="term" value="P:phagocytosis"/>
    <property type="evidence" value="ECO:0007669"/>
    <property type="project" value="TreeGrafter"/>
</dbReference>
<dbReference type="EMBL" id="JAICCE010000022">
    <property type="protein sequence ID" value="KAG9261500.1"/>
    <property type="molecule type" value="Genomic_DNA"/>
</dbReference>
<sequence length="410" mass="45228">MLSVVYRIKQQSNRSPEQRSSAVLVTNQIAGRRGVAEYGWGEAALCIYAGLHRCAPSLRRLSELVSCSLSTNPPNMAFFQEFLNQSTYVGDDLSVQGTVTPAPQFSASADAAVLDKAIKAKGVDEATIIEVLAKKSNEQRQQIKAAYQQSTGKPLDAALKTALHDELEDVVLGLLRTPAQYDAFLLKSAMKGLGTDEDTLIEILASRNNREIREIKKAYKDEFKKDLESDITSDTKGDFRNALLALAKGARSEDRTVLDDQADKDAKALYEAGEKKKGTDCTVFIDVLTSRSAPQLRKVFEKYSKYSNVDVGKAIDLELKGDIENCLVAVVKCAGSKPAYFAEKLNLAMKGSGCREKILTRILVSRSEVDLVQIKQEYKKKYGKILYKDILDDTKGDYEKILLALVGSDQ</sequence>
<dbReference type="GO" id="GO:0005544">
    <property type="term" value="F:calcium-dependent phospholipid binding"/>
    <property type="evidence" value="ECO:0007669"/>
    <property type="project" value="UniProtKB-KW"/>
</dbReference>
<dbReference type="SMART" id="SM00335">
    <property type="entry name" value="ANX"/>
    <property type="match status" value="4"/>
</dbReference>
<dbReference type="SUPFAM" id="SSF47874">
    <property type="entry name" value="Annexin"/>
    <property type="match status" value="1"/>
</dbReference>
<dbReference type="Proteomes" id="UP000752171">
    <property type="component" value="Unassembled WGS sequence"/>
</dbReference>
<dbReference type="InterPro" id="IPR001464">
    <property type="entry name" value="Annexin"/>
</dbReference>
<evidence type="ECO:0000256" key="2">
    <source>
        <dbReference type="ARBA" id="ARBA00022737"/>
    </source>
</evidence>
<dbReference type="GO" id="GO:0005634">
    <property type="term" value="C:nucleus"/>
    <property type="evidence" value="ECO:0007669"/>
    <property type="project" value="TreeGrafter"/>
</dbReference>
<dbReference type="FunFam" id="1.10.220.10:FF:000007">
    <property type="entry name" value="Annexin"/>
    <property type="match status" value="1"/>
</dbReference>
<dbReference type="PRINTS" id="PR00196">
    <property type="entry name" value="ANNEXIN"/>
</dbReference>
<dbReference type="FunFam" id="1.10.220.10:FF:000001">
    <property type="entry name" value="Annexin"/>
    <property type="match status" value="1"/>
</dbReference>
<accession>A0A8T2KPB9</accession>
<protein>
    <recommendedName>
        <fullName evidence="6">Annexin</fullName>
    </recommendedName>
</protein>
<dbReference type="GO" id="GO:0012506">
    <property type="term" value="C:vesicle membrane"/>
    <property type="evidence" value="ECO:0007669"/>
    <property type="project" value="TreeGrafter"/>
</dbReference>
<dbReference type="FunFam" id="1.10.220.10:FF:000002">
    <property type="entry name" value="Annexin"/>
    <property type="match status" value="1"/>
</dbReference>
<dbReference type="GO" id="GO:0005886">
    <property type="term" value="C:plasma membrane"/>
    <property type="evidence" value="ECO:0007669"/>
    <property type="project" value="TreeGrafter"/>
</dbReference>
<keyword evidence="2 6" id="KW-0677">Repeat</keyword>
<dbReference type="PROSITE" id="PS00223">
    <property type="entry name" value="ANNEXIN_1"/>
    <property type="match status" value="1"/>
</dbReference>
<organism evidence="7 8">
    <name type="scientific">Astyanax mexicanus</name>
    <name type="common">Blind cave fish</name>
    <name type="synonym">Astyanax fasciatus mexicanus</name>
    <dbReference type="NCBI Taxonomy" id="7994"/>
    <lineage>
        <taxon>Eukaryota</taxon>
        <taxon>Metazoa</taxon>
        <taxon>Chordata</taxon>
        <taxon>Craniata</taxon>
        <taxon>Vertebrata</taxon>
        <taxon>Euteleostomi</taxon>
        <taxon>Actinopterygii</taxon>
        <taxon>Neopterygii</taxon>
        <taxon>Teleostei</taxon>
        <taxon>Ostariophysi</taxon>
        <taxon>Characiformes</taxon>
        <taxon>Characoidei</taxon>
        <taxon>Acestrorhamphidae</taxon>
        <taxon>Acestrorhamphinae</taxon>
        <taxon>Astyanax</taxon>
    </lineage>
</organism>
<dbReference type="GO" id="GO:0005737">
    <property type="term" value="C:cytoplasm"/>
    <property type="evidence" value="ECO:0007669"/>
    <property type="project" value="TreeGrafter"/>
</dbReference>
<proteinExistence type="inferred from homology"/>
<keyword evidence="5 6" id="KW-0111">Calcium/phospholipid-binding</keyword>
<comment type="similarity">
    <text evidence="1 6">Belongs to the annexin family.</text>
</comment>
<dbReference type="InterPro" id="IPR037104">
    <property type="entry name" value="Annexin_sf"/>
</dbReference>
<dbReference type="InterPro" id="IPR002392">
    <property type="entry name" value="ANX5"/>
</dbReference>
<name>A0A8T2KPB9_ASTMX</name>
<dbReference type="Gene3D" id="1.10.220.10">
    <property type="entry name" value="Annexin"/>
    <property type="match status" value="4"/>
</dbReference>
<dbReference type="PRINTS" id="PR00201">
    <property type="entry name" value="ANNEXINV"/>
</dbReference>
<evidence type="ECO:0000256" key="4">
    <source>
        <dbReference type="ARBA" id="ARBA00023216"/>
    </source>
</evidence>
<dbReference type="InterPro" id="IPR018252">
    <property type="entry name" value="Annexin_repeat_CS"/>
</dbReference>
<dbReference type="PANTHER" id="PTHR10502:SF17">
    <property type="entry name" value="ANNEXIN A1"/>
    <property type="match status" value="1"/>
</dbReference>
<dbReference type="PROSITE" id="PS51897">
    <property type="entry name" value="ANNEXIN_2"/>
    <property type="match status" value="4"/>
</dbReference>
<dbReference type="GO" id="GO:0005509">
    <property type="term" value="F:calcium ion binding"/>
    <property type="evidence" value="ECO:0007669"/>
    <property type="project" value="InterPro"/>
</dbReference>
<dbReference type="GO" id="GO:0007165">
    <property type="term" value="P:signal transduction"/>
    <property type="evidence" value="ECO:0007669"/>
    <property type="project" value="TreeGrafter"/>
</dbReference>
<dbReference type="FunFam" id="1.10.220.10:FF:000003">
    <property type="entry name" value="Annexin"/>
    <property type="match status" value="1"/>
</dbReference>
<dbReference type="AlphaFoldDB" id="A0A8T2KPB9"/>
<evidence type="ECO:0000256" key="3">
    <source>
        <dbReference type="ARBA" id="ARBA00022837"/>
    </source>
</evidence>
<dbReference type="Pfam" id="PF00191">
    <property type="entry name" value="Annexin"/>
    <property type="match status" value="4"/>
</dbReference>
<dbReference type="GO" id="GO:0001786">
    <property type="term" value="F:phosphatidylserine binding"/>
    <property type="evidence" value="ECO:0007669"/>
    <property type="project" value="TreeGrafter"/>
</dbReference>
<reference evidence="7 8" key="1">
    <citation type="submission" date="2021-07" db="EMBL/GenBank/DDBJ databases">
        <authorList>
            <person name="Imarazene B."/>
            <person name="Zahm M."/>
            <person name="Klopp C."/>
            <person name="Cabau C."/>
            <person name="Beille S."/>
            <person name="Jouanno E."/>
            <person name="Castinel A."/>
            <person name="Lluch J."/>
            <person name="Gil L."/>
            <person name="Kuchtly C."/>
            <person name="Lopez Roques C."/>
            <person name="Donnadieu C."/>
            <person name="Parrinello H."/>
            <person name="Journot L."/>
            <person name="Du K."/>
            <person name="Schartl M."/>
            <person name="Retaux S."/>
            <person name="Guiguen Y."/>
        </authorList>
    </citation>
    <scope>NUCLEOTIDE SEQUENCE [LARGE SCALE GENOMIC DNA]</scope>
    <source>
        <strain evidence="7">Pach_M1</strain>
        <tissue evidence="7">Testis</tissue>
    </source>
</reference>
<dbReference type="InterPro" id="IPR018502">
    <property type="entry name" value="Annexin_repeat"/>
</dbReference>
<evidence type="ECO:0000313" key="7">
    <source>
        <dbReference type="EMBL" id="KAG9261500.1"/>
    </source>
</evidence>
<comment type="domain">
    <text evidence="6">A pair of annexin repeats may form one binding site for calcium and phospholipid.</text>
</comment>
<evidence type="ECO:0000313" key="8">
    <source>
        <dbReference type="Proteomes" id="UP000752171"/>
    </source>
</evidence>
<evidence type="ECO:0000256" key="6">
    <source>
        <dbReference type="RuleBase" id="RU003540"/>
    </source>
</evidence>
<dbReference type="GO" id="GO:0071385">
    <property type="term" value="P:cellular response to glucocorticoid stimulus"/>
    <property type="evidence" value="ECO:0007669"/>
    <property type="project" value="TreeGrafter"/>
</dbReference>